<protein>
    <submittedName>
        <fullName evidence="1">Uncharacterized protein</fullName>
    </submittedName>
</protein>
<comment type="caution">
    <text evidence="1">The sequence shown here is derived from an EMBL/GenBank/DDBJ whole genome shotgun (WGS) entry which is preliminary data.</text>
</comment>
<keyword evidence="2" id="KW-1185">Reference proteome</keyword>
<evidence type="ECO:0000313" key="2">
    <source>
        <dbReference type="Proteomes" id="UP001633002"/>
    </source>
</evidence>
<dbReference type="Proteomes" id="UP001633002">
    <property type="component" value="Unassembled WGS sequence"/>
</dbReference>
<accession>A0ABD3HQE8</accession>
<name>A0ABD3HQE8_9MARC</name>
<organism evidence="1 2">
    <name type="scientific">Riccia sorocarpa</name>
    <dbReference type="NCBI Taxonomy" id="122646"/>
    <lineage>
        <taxon>Eukaryota</taxon>
        <taxon>Viridiplantae</taxon>
        <taxon>Streptophyta</taxon>
        <taxon>Embryophyta</taxon>
        <taxon>Marchantiophyta</taxon>
        <taxon>Marchantiopsida</taxon>
        <taxon>Marchantiidae</taxon>
        <taxon>Marchantiales</taxon>
        <taxon>Ricciaceae</taxon>
        <taxon>Riccia</taxon>
    </lineage>
</organism>
<sequence>MKTHVPLKLGIAEIYQPIKYLTLGDPCPRCGYPPHEEVVCPPPPQYPALPDEAVALAEHTEGEDIHTDTSTYVLPRCSSPLRRAYVHQQGVALARSALTRTDYAITHGLPTGAPRHPPLDLNLNIDPQGIPPTEMDIEVSTRVQGLKEGQASTKYFHKLFHKRQASAKFRVLQKDTGEILEDPDLILQEFTSLYRHLYSGFAYNDDNIHALTKVLAQVTPTLQPAQHAFLDEERLMRRFRK</sequence>
<reference evidence="1 2" key="1">
    <citation type="submission" date="2024-09" db="EMBL/GenBank/DDBJ databases">
        <title>Chromosome-scale assembly of Riccia sorocarpa.</title>
        <authorList>
            <person name="Paukszto L."/>
        </authorList>
    </citation>
    <scope>NUCLEOTIDE SEQUENCE [LARGE SCALE GENOMIC DNA]</scope>
    <source>
        <strain evidence="1">LP-2024</strain>
        <tissue evidence="1">Aerial parts of the thallus</tissue>
    </source>
</reference>
<dbReference type="AlphaFoldDB" id="A0ABD3HQE8"/>
<gene>
    <name evidence="1" type="ORF">R1sor_006215</name>
</gene>
<dbReference type="EMBL" id="JBJQOH010000003">
    <property type="protein sequence ID" value="KAL3692564.1"/>
    <property type="molecule type" value="Genomic_DNA"/>
</dbReference>
<evidence type="ECO:0000313" key="1">
    <source>
        <dbReference type="EMBL" id="KAL3692564.1"/>
    </source>
</evidence>
<proteinExistence type="predicted"/>